<keyword evidence="6 8" id="KW-0443">Lipid metabolism</keyword>
<organism evidence="10 11">
    <name type="scientific">Spirochaeta isovalerica</name>
    <dbReference type="NCBI Taxonomy" id="150"/>
    <lineage>
        <taxon>Bacteria</taxon>
        <taxon>Pseudomonadati</taxon>
        <taxon>Spirochaetota</taxon>
        <taxon>Spirochaetia</taxon>
        <taxon>Spirochaetales</taxon>
        <taxon>Spirochaetaceae</taxon>
        <taxon>Spirochaeta</taxon>
    </lineage>
</organism>
<comment type="function">
    <text evidence="8">Transfers the 4'-phosphopantetheine moiety from coenzyme A to a Ser of acyl-carrier-protein.</text>
</comment>
<protein>
    <recommendedName>
        <fullName evidence="8">Holo-[acyl-carrier-protein] synthase</fullName>
        <shortName evidence="8">Holo-ACP synthase</shortName>
        <ecNumber evidence="8">2.7.8.7</ecNumber>
    </recommendedName>
    <alternativeName>
        <fullName evidence="8">4'-phosphopantetheinyl transferase AcpS</fullName>
    </alternativeName>
</protein>
<keyword evidence="4 8" id="KW-0276">Fatty acid metabolism</keyword>
<evidence type="ECO:0000256" key="1">
    <source>
        <dbReference type="ARBA" id="ARBA00022516"/>
    </source>
</evidence>
<keyword evidence="3 8" id="KW-0479">Metal-binding</keyword>
<dbReference type="GO" id="GO:0000287">
    <property type="term" value="F:magnesium ion binding"/>
    <property type="evidence" value="ECO:0007669"/>
    <property type="project" value="UniProtKB-UniRule"/>
</dbReference>
<proteinExistence type="inferred from homology"/>
<comment type="similarity">
    <text evidence="8">Belongs to the P-Pant transferase superfamily. AcpS family.</text>
</comment>
<dbReference type="Proteomes" id="UP000587760">
    <property type="component" value="Unassembled WGS sequence"/>
</dbReference>
<dbReference type="GO" id="GO:0006633">
    <property type="term" value="P:fatty acid biosynthetic process"/>
    <property type="evidence" value="ECO:0007669"/>
    <property type="project" value="UniProtKB-UniRule"/>
</dbReference>
<dbReference type="EC" id="2.7.8.7" evidence="8"/>
<dbReference type="AlphaFoldDB" id="A0A841RA68"/>
<dbReference type="InterPro" id="IPR002582">
    <property type="entry name" value="ACPS"/>
</dbReference>
<evidence type="ECO:0000256" key="6">
    <source>
        <dbReference type="ARBA" id="ARBA00023098"/>
    </source>
</evidence>
<evidence type="ECO:0000256" key="7">
    <source>
        <dbReference type="ARBA" id="ARBA00023160"/>
    </source>
</evidence>
<feature type="binding site" evidence="8">
    <location>
        <position position="56"/>
    </location>
    <ligand>
        <name>Mg(2+)</name>
        <dbReference type="ChEBI" id="CHEBI:18420"/>
    </ligand>
</feature>
<dbReference type="Pfam" id="PF01648">
    <property type="entry name" value="ACPS"/>
    <property type="match status" value="1"/>
</dbReference>
<evidence type="ECO:0000256" key="3">
    <source>
        <dbReference type="ARBA" id="ARBA00022723"/>
    </source>
</evidence>
<dbReference type="NCBIfam" id="TIGR00516">
    <property type="entry name" value="acpS"/>
    <property type="match status" value="1"/>
</dbReference>
<dbReference type="GO" id="GO:0008897">
    <property type="term" value="F:holo-[acyl-carrier-protein] synthase activity"/>
    <property type="evidence" value="ECO:0007669"/>
    <property type="project" value="UniProtKB-UniRule"/>
</dbReference>
<gene>
    <name evidence="8" type="primary">acpS</name>
    <name evidence="10" type="ORF">HNR50_002478</name>
</gene>
<comment type="subcellular location">
    <subcellularLocation>
        <location evidence="8">Cytoplasm</location>
    </subcellularLocation>
</comment>
<comment type="catalytic activity">
    <reaction evidence="8">
        <text>apo-[ACP] + CoA = holo-[ACP] + adenosine 3',5'-bisphosphate + H(+)</text>
        <dbReference type="Rhea" id="RHEA:12068"/>
        <dbReference type="Rhea" id="RHEA-COMP:9685"/>
        <dbReference type="Rhea" id="RHEA-COMP:9690"/>
        <dbReference type="ChEBI" id="CHEBI:15378"/>
        <dbReference type="ChEBI" id="CHEBI:29999"/>
        <dbReference type="ChEBI" id="CHEBI:57287"/>
        <dbReference type="ChEBI" id="CHEBI:58343"/>
        <dbReference type="ChEBI" id="CHEBI:64479"/>
        <dbReference type="EC" id="2.7.8.7"/>
    </reaction>
</comment>
<keyword evidence="2 8" id="KW-0808">Transferase</keyword>
<reference evidence="10 11" key="1">
    <citation type="submission" date="2020-08" db="EMBL/GenBank/DDBJ databases">
        <title>Genomic Encyclopedia of Type Strains, Phase IV (KMG-IV): sequencing the most valuable type-strain genomes for metagenomic binning, comparative biology and taxonomic classification.</title>
        <authorList>
            <person name="Goeker M."/>
        </authorList>
    </citation>
    <scope>NUCLEOTIDE SEQUENCE [LARGE SCALE GENOMIC DNA]</scope>
    <source>
        <strain evidence="10 11">DSM 2461</strain>
    </source>
</reference>
<dbReference type="InterPro" id="IPR037143">
    <property type="entry name" value="4-PPantetheinyl_Trfase_dom_sf"/>
</dbReference>
<comment type="cofactor">
    <cofactor evidence="8">
        <name>Mg(2+)</name>
        <dbReference type="ChEBI" id="CHEBI:18420"/>
    </cofactor>
</comment>
<feature type="binding site" evidence="8">
    <location>
        <position position="8"/>
    </location>
    <ligand>
        <name>Mg(2+)</name>
        <dbReference type="ChEBI" id="CHEBI:18420"/>
    </ligand>
</feature>
<evidence type="ECO:0000259" key="9">
    <source>
        <dbReference type="Pfam" id="PF01648"/>
    </source>
</evidence>
<dbReference type="SUPFAM" id="SSF56214">
    <property type="entry name" value="4'-phosphopantetheinyl transferase"/>
    <property type="match status" value="1"/>
</dbReference>
<dbReference type="Gene3D" id="3.90.470.20">
    <property type="entry name" value="4'-phosphopantetheinyl transferase domain"/>
    <property type="match status" value="1"/>
</dbReference>
<evidence type="ECO:0000313" key="11">
    <source>
        <dbReference type="Proteomes" id="UP000587760"/>
    </source>
</evidence>
<dbReference type="NCBIfam" id="TIGR00556">
    <property type="entry name" value="pantethn_trn"/>
    <property type="match status" value="1"/>
</dbReference>
<evidence type="ECO:0000256" key="2">
    <source>
        <dbReference type="ARBA" id="ARBA00022679"/>
    </source>
</evidence>
<dbReference type="EMBL" id="JACHGJ010000004">
    <property type="protein sequence ID" value="MBB6480805.1"/>
    <property type="molecule type" value="Genomic_DNA"/>
</dbReference>
<dbReference type="InterPro" id="IPR008278">
    <property type="entry name" value="4-PPantetheinyl_Trfase_dom"/>
</dbReference>
<dbReference type="HAMAP" id="MF_00101">
    <property type="entry name" value="AcpS"/>
    <property type="match status" value="1"/>
</dbReference>
<evidence type="ECO:0000256" key="5">
    <source>
        <dbReference type="ARBA" id="ARBA00022842"/>
    </source>
</evidence>
<dbReference type="GO" id="GO:0005737">
    <property type="term" value="C:cytoplasm"/>
    <property type="evidence" value="ECO:0007669"/>
    <property type="project" value="UniProtKB-SubCell"/>
</dbReference>
<name>A0A841RA68_9SPIO</name>
<comment type="caution">
    <text evidence="10">The sequence shown here is derived from an EMBL/GenBank/DDBJ whole genome shotgun (WGS) entry which is preliminary data.</text>
</comment>
<accession>A0A841RA68</accession>
<keyword evidence="11" id="KW-1185">Reference proteome</keyword>
<dbReference type="RefSeq" id="WP_184747064.1">
    <property type="nucleotide sequence ID" value="NZ_JACHGJ010000004.1"/>
</dbReference>
<evidence type="ECO:0000313" key="10">
    <source>
        <dbReference type="EMBL" id="MBB6480805.1"/>
    </source>
</evidence>
<keyword evidence="8" id="KW-0963">Cytoplasm</keyword>
<evidence type="ECO:0000256" key="8">
    <source>
        <dbReference type="HAMAP-Rule" id="MF_00101"/>
    </source>
</evidence>
<feature type="domain" description="4'-phosphopantetheinyl transferase" evidence="9">
    <location>
        <begin position="5"/>
        <end position="97"/>
    </location>
</feature>
<dbReference type="InterPro" id="IPR004568">
    <property type="entry name" value="Ppantetheine-prot_Trfase_dom"/>
</dbReference>
<keyword evidence="5 8" id="KW-0460">Magnesium</keyword>
<evidence type="ECO:0000256" key="4">
    <source>
        <dbReference type="ARBA" id="ARBA00022832"/>
    </source>
</evidence>
<sequence>MIFGTGIDLAEIRRFEKWINDSGFTDKYFAPEEMAYIRSRGKGAVNSLAAGYAAKEALCKALGSGFDGLPLKEITVLRDEKGKPGFRLGSEVQRRVEACGKNPVVHLSLSHEAGLAVAQVIIEVDNG</sequence>
<keyword evidence="7 8" id="KW-0275">Fatty acid biosynthesis</keyword>
<keyword evidence="1 8" id="KW-0444">Lipid biosynthesis</keyword>